<dbReference type="AlphaFoldDB" id="A0A1A8YFY0"/>
<gene>
    <name evidence="1" type="ORF">POVWA1_000970</name>
</gene>
<protein>
    <submittedName>
        <fullName evidence="1">Uncharacterized protein</fullName>
    </submittedName>
</protein>
<evidence type="ECO:0000313" key="2">
    <source>
        <dbReference type="Proteomes" id="UP000078555"/>
    </source>
</evidence>
<sequence length="176" mass="19713">MCFFPDVLLPHVCFFPGVLLPRCASSPCVLLPRCASSPVCFFPGVLLPLLVLLHDSRFEGVHIYYACTSATLLCTIWKTFVTRTIKRGSPYLSDEAIYLRQHISHLGRMHTRNNAYRGTSIGGNGRVCAGHMYTHTQVQKDMPSHHNSICCFIFHICLFVFSPSVGISPVTVQLQR</sequence>
<dbReference type="Proteomes" id="UP000078555">
    <property type="component" value="Unassembled WGS sequence"/>
</dbReference>
<dbReference type="EMBL" id="FLRD01000001">
    <property type="protein sequence ID" value="SBT30434.1"/>
    <property type="molecule type" value="Genomic_DNA"/>
</dbReference>
<evidence type="ECO:0000313" key="1">
    <source>
        <dbReference type="EMBL" id="SBT30434.1"/>
    </source>
</evidence>
<keyword evidence="2" id="KW-1185">Reference proteome</keyword>
<proteinExistence type="predicted"/>
<reference evidence="2" key="1">
    <citation type="submission" date="2016-05" db="EMBL/GenBank/DDBJ databases">
        <authorList>
            <person name="Naeem Raeece"/>
        </authorList>
    </citation>
    <scope>NUCLEOTIDE SEQUENCE [LARGE SCALE GENOMIC DNA]</scope>
</reference>
<organism evidence="1 2">
    <name type="scientific">Plasmodium ovale wallikeri</name>
    <dbReference type="NCBI Taxonomy" id="864142"/>
    <lineage>
        <taxon>Eukaryota</taxon>
        <taxon>Sar</taxon>
        <taxon>Alveolata</taxon>
        <taxon>Apicomplexa</taxon>
        <taxon>Aconoidasida</taxon>
        <taxon>Haemosporida</taxon>
        <taxon>Plasmodiidae</taxon>
        <taxon>Plasmodium</taxon>
        <taxon>Plasmodium (Plasmodium)</taxon>
    </lineage>
</organism>
<accession>A0A1A8YFY0</accession>
<name>A0A1A8YFY0_PLAOA</name>